<dbReference type="Pfam" id="PF22606">
    <property type="entry name" value="Cdc6-ORC-like_ATPase_lid"/>
    <property type="match status" value="1"/>
</dbReference>
<evidence type="ECO:0000256" key="5">
    <source>
        <dbReference type="ARBA" id="ARBA00022741"/>
    </source>
</evidence>
<feature type="compositionally biased region" description="Basic and acidic residues" evidence="11">
    <location>
        <begin position="106"/>
        <end position="128"/>
    </location>
</feature>
<dbReference type="OrthoDB" id="1926878at2759"/>
<dbReference type="Gene3D" id="3.40.50.300">
    <property type="entry name" value="P-loop containing nucleotide triphosphate hydrolases"/>
    <property type="match status" value="1"/>
</dbReference>
<evidence type="ECO:0000256" key="10">
    <source>
        <dbReference type="RuleBase" id="RU365058"/>
    </source>
</evidence>
<comment type="similarity">
    <text evidence="2 10">Belongs to the ORC1 family.</text>
</comment>
<dbReference type="AlphaFoldDB" id="A0A0C3DT34"/>
<dbReference type="EMBL" id="KN822074">
    <property type="protein sequence ID" value="KIM59369.1"/>
    <property type="molecule type" value="Genomic_DNA"/>
</dbReference>
<feature type="region of interest" description="Disordered" evidence="11">
    <location>
        <begin position="86"/>
        <end position="217"/>
    </location>
</feature>
<feature type="compositionally biased region" description="Basic residues" evidence="11">
    <location>
        <begin position="196"/>
        <end position="209"/>
    </location>
</feature>
<dbReference type="Gene3D" id="1.10.8.60">
    <property type="match status" value="1"/>
</dbReference>
<dbReference type="FunCoup" id="A0A0C3DT34">
    <property type="interactions" value="177"/>
</dbReference>
<keyword evidence="7" id="KW-0460">Magnesium</keyword>
<keyword evidence="14" id="KW-1185">Reference proteome</keyword>
<feature type="region of interest" description="Disordered" evidence="11">
    <location>
        <begin position="1"/>
        <end position="33"/>
    </location>
</feature>
<evidence type="ECO:0000256" key="4">
    <source>
        <dbReference type="ARBA" id="ARBA00022723"/>
    </source>
</evidence>
<dbReference type="GO" id="GO:0046872">
    <property type="term" value="F:metal ion binding"/>
    <property type="evidence" value="ECO:0007669"/>
    <property type="project" value="UniProtKB-KW"/>
</dbReference>
<evidence type="ECO:0000256" key="9">
    <source>
        <dbReference type="ARBA" id="ARBA00023242"/>
    </source>
</evidence>
<feature type="compositionally biased region" description="Basic residues" evidence="11">
    <location>
        <begin position="91"/>
        <end position="105"/>
    </location>
</feature>
<keyword evidence="6 10" id="KW-0067">ATP-binding</keyword>
<accession>A0A0C3DT34</accession>
<dbReference type="GO" id="GO:0006270">
    <property type="term" value="P:DNA replication initiation"/>
    <property type="evidence" value="ECO:0007669"/>
    <property type="project" value="TreeGrafter"/>
</dbReference>
<dbReference type="HOGENOM" id="CLU_012774_1_0_1"/>
<dbReference type="Proteomes" id="UP000053989">
    <property type="component" value="Unassembled WGS sequence"/>
</dbReference>
<dbReference type="InParanoid" id="A0A0C3DT34"/>
<dbReference type="PANTHER" id="PTHR10763:SF23">
    <property type="entry name" value="ORIGIN RECOGNITION COMPLEX SUBUNIT 1"/>
    <property type="match status" value="1"/>
</dbReference>
<dbReference type="GO" id="GO:0016887">
    <property type="term" value="F:ATP hydrolysis activity"/>
    <property type="evidence" value="ECO:0007669"/>
    <property type="project" value="InterPro"/>
</dbReference>
<dbReference type="InterPro" id="IPR054425">
    <property type="entry name" value="Cdc6_ORC1-like_ATPase_lid"/>
</dbReference>
<dbReference type="InterPro" id="IPR003593">
    <property type="entry name" value="AAA+_ATPase"/>
</dbReference>
<evidence type="ECO:0000256" key="7">
    <source>
        <dbReference type="ARBA" id="ARBA00022842"/>
    </source>
</evidence>
<keyword evidence="8 10" id="KW-0238">DNA-binding</keyword>
<name>A0A0C3DT34_9AGAM</name>
<protein>
    <recommendedName>
        <fullName evidence="10">Origin recognition complex subunit 1</fullName>
    </recommendedName>
</protein>
<dbReference type="CDD" id="cd00009">
    <property type="entry name" value="AAA"/>
    <property type="match status" value="1"/>
</dbReference>
<evidence type="ECO:0000256" key="3">
    <source>
        <dbReference type="ARBA" id="ARBA00022705"/>
    </source>
</evidence>
<gene>
    <name evidence="13" type="ORF">SCLCIDRAFT_1217714</name>
</gene>
<dbReference type="STRING" id="1036808.A0A0C3DT34"/>
<dbReference type="GO" id="GO:0033314">
    <property type="term" value="P:mitotic DNA replication checkpoint signaling"/>
    <property type="evidence" value="ECO:0007669"/>
    <property type="project" value="TreeGrafter"/>
</dbReference>
<evidence type="ECO:0000256" key="2">
    <source>
        <dbReference type="ARBA" id="ARBA00008398"/>
    </source>
</evidence>
<dbReference type="GO" id="GO:0005524">
    <property type="term" value="F:ATP binding"/>
    <property type="evidence" value="ECO:0007669"/>
    <property type="project" value="UniProtKB-KW"/>
</dbReference>
<comment type="subunit">
    <text evidence="10">ORC is composed of six subunits.</text>
</comment>
<comment type="subcellular location">
    <subcellularLocation>
        <location evidence="1 10">Nucleus</location>
    </subcellularLocation>
</comment>
<evidence type="ECO:0000256" key="11">
    <source>
        <dbReference type="SAM" id="MobiDB-lite"/>
    </source>
</evidence>
<evidence type="ECO:0000259" key="12">
    <source>
        <dbReference type="SMART" id="SM00382"/>
    </source>
</evidence>
<keyword evidence="4" id="KW-0479">Metal-binding</keyword>
<keyword evidence="5 10" id="KW-0547">Nucleotide-binding</keyword>
<dbReference type="SUPFAM" id="SSF52540">
    <property type="entry name" value="P-loop containing nucleoside triphosphate hydrolases"/>
    <property type="match status" value="1"/>
</dbReference>
<keyword evidence="3 10" id="KW-0235">DNA replication</keyword>
<dbReference type="SMART" id="SM00382">
    <property type="entry name" value="AAA"/>
    <property type="match status" value="1"/>
</dbReference>
<evidence type="ECO:0000313" key="13">
    <source>
        <dbReference type="EMBL" id="KIM59369.1"/>
    </source>
</evidence>
<dbReference type="Pfam" id="PF00004">
    <property type="entry name" value="AAA"/>
    <property type="match status" value="1"/>
</dbReference>
<dbReference type="InterPro" id="IPR027417">
    <property type="entry name" value="P-loop_NTPase"/>
</dbReference>
<dbReference type="FunFam" id="3.40.50.300:FF:000199">
    <property type="entry name" value="Origin recognition complex subunit 1"/>
    <property type="match status" value="1"/>
</dbReference>
<reference evidence="13 14" key="1">
    <citation type="submission" date="2014-04" db="EMBL/GenBank/DDBJ databases">
        <authorList>
            <consortium name="DOE Joint Genome Institute"/>
            <person name="Kuo A."/>
            <person name="Kohler A."/>
            <person name="Nagy L.G."/>
            <person name="Floudas D."/>
            <person name="Copeland A."/>
            <person name="Barry K.W."/>
            <person name="Cichocki N."/>
            <person name="Veneault-Fourrey C."/>
            <person name="LaButti K."/>
            <person name="Lindquist E.A."/>
            <person name="Lipzen A."/>
            <person name="Lundell T."/>
            <person name="Morin E."/>
            <person name="Murat C."/>
            <person name="Sun H."/>
            <person name="Tunlid A."/>
            <person name="Henrissat B."/>
            <person name="Grigoriev I.V."/>
            <person name="Hibbett D.S."/>
            <person name="Martin F."/>
            <person name="Nordberg H.P."/>
            <person name="Cantor M.N."/>
            <person name="Hua S.X."/>
        </authorList>
    </citation>
    <scope>NUCLEOTIDE SEQUENCE [LARGE SCALE GENOMIC DNA]</scope>
    <source>
        <strain evidence="13 14">Foug A</strain>
    </source>
</reference>
<dbReference type="PANTHER" id="PTHR10763">
    <property type="entry name" value="CELL DIVISION CONTROL PROTEIN 6-RELATED"/>
    <property type="match status" value="1"/>
</dbReference>
<evidence type="ECO:0000256" key="1">
    <source>
        <dbReference type="ARBA" id="ARBA00004123"/>
    </source>
</evidence>
<organism evidence="13 14">
    <name type="scientific">Scleroderma citrinum Foug A</name>
    <dbReference type="NCBI Taxonomy" id="1036808"/>
    <lineage>
        <taxon>Eukaryota</taxon>
        <taxon>Fungi</taxon>
        <taxon>Dikarya</taxon>
        <taxon>Basidiomycota</taxon>
        <taxon>Agaricomycotina</taxon>
        <taxon>Agaricomycetes</taxon>
        <taxon>Agaricomycetidae</taxon>
        <taxon>Boletales</taxon>
        <taxon>Sclerodermatineae</taxon>
        <taxon>Sclerodermataceae</taxon>
        <taxon>Scleroderma</taxon>
    </lineage>
</organism>
<proteinExistence type="inferred from homology"/>
<dbReference type="GO" id="GO:0003688">
    <property type="term" value="F:DNA replication origin binding"/>
    <property type="evidence" value="ECO:0007669"/>
    <property type="project" value="UniProtKB-ARBA"/>
</dbReference>
<dbReference type="InterPro" id="IPR050311">
    <property type="entry name" value="ORC1/CDC6"/>
</dbReference>
<evidence type="ECO:0000313" key="14">
    <source>
        <dbReference type="Proteomes" id="UP000053989"/>
    </source>
</evidence>
<sequence>MSKITHRCAVSTEEPRAEQTTPQAKSRSRGWVLPASEKDPTTFYCRLAMEPRKGIYYEFDWEAHRSSALARPIEDQVSGKHWKVATQVLSRRQKRPAQTKRRRLGRTLEKDIHSQTESDAGSEFHDPVQSDDEDNENDIPSTIDDADSETDIQSVKTDDTPKTPSRKRKRATITSTSTPRRPRTTKLAAPTPHSKAALRARARSRKRAPAVRLPPPDFQTQEHYQQLENLPEDPWLRAMHVLHVAARPNNLPCREEEFNRVLRTVEELLEEGSGGCVYISGVPGTGKTATVHAVVRELKRMAETGETSPFTYVEINGLKIPEPPAAYNILWEAISGHDVLTDGHLRMSAKEALKQLSKHFNAGVRAGPGGHACVVLMDELDQLVTTKQDVVYNFFNWPTLVGSKLVVIAVANTMDLPERVMSGRVRSRLGMTRINFQPYTTTQLEEIIRTRLQTAASTLPHTNTYLPAITNDAIRLACMKVASISGDARRVLDICRRAVELVRTSSSGSMSEPGRSAETRDVQAALSAMQKSPTAAFVSGCSLHERIMLAAVVRCVKREGVEEIQWSEIQDQHIAYTPTLGVAVSTRIPTPSDLTLVLDSLVCSRAVLVEDGTGAMRSKKPACERRVMMNLEMGEVERVLGELGGTAWKQALAVGG</sequence>
<keyword evidence="9 10" id="KW-0539">Nucleus</keyword>
<reference evidence="14" key="2">
    <citation type="submission" date="2015-01" db="EMBL/GenBank/DDBJ databases">
        <title>Evolutionary Origins and Diversification of the Mycorrhizal Mutualists.</title>
        <authorList>
            <consortium name="DOE Joint Genome Institute"/>
            <consortium name="Mycorrhizal Genomics Consortium"/>
            <person name="Kohler A."/>
            <person name="Kuo A."/>
            <person name="Nagy L.G."/>
            <person name="Floudas D."/>
            <person name="Copeland A."/>
            <person name="Barry K.W."/>
            <person name="Cichocki N."/>
            <person name="Veneault-Fourrey C."/>
            <person name="LaButti K."/>
            <person name="Lindquist E.A."/>
            <person name="Lipzen A."/>
            <person name="Lundell T."/>
            <person name="Morin E."/>
            <person name="Murat C."/>
            <person name="Riley R."/>
            <person name="Ohm R."/>
            <person name="Sun H."/>
            <person name="Tunlid A."/>
            <person name="Henrissat B."/>
            <person name="Grigoriev I.V."/>
            <person name="Hibbett D.S."/>
            <person name="Martin F."/>
        </authorList>
    </citation>
    <scope>NUCLEOTIDE SEQUENCE [LARGE SCALE GENOMIC DNA]</scope>
    <source>
        <strain evidence="14">Foug A</strain>
    </source>
</reference>
<comment type="function">
    <text evidence="10">Component of the origin recognition complex (ORC) that binds origins of replication. DNA-binding is ATP-dependent, however specific DNA sequences that define origins of replication have not been identified so far. ORC is required to assemble the pre-replication complex necessary to initiate DNA replication.</text>
</comment>
<feature type="domain" description="AAA+ ATPase" evidence="12">
    <location>
        <begin position="273"/>
        <end position="435"/>
    </location>
</feature>
<evidence type="ECO:0000256" key="6">
    <source>
        <dbReference type="ARBA" id="ARBA00022840"/>
    </source>
</evidence>
<dbReference type="GO" id="GO:0005664">
    <property type="term" value="C:nuclear origin of replication recognition complex"/>
    <property type="evidence" value="ECO:0007669"/>
    <property type="project" value="TreeGrafter"/>
</dbReference>
<evidence type="ECO:0000256" key="8">
    <source>
        <dbReference type="ARBA" id="ARBA00023125"/>
    </source>
</evidence>
<dbReference type="InterPro" id="IPR003959">
    <property type="entry name" value="ATPase_AAA_core"/>
</dbReference>